<feature type="region of interest" description="Disordered" evidence="13">
    <location>
        <begin position="467"/>
        <end position="508"/>
    </location>
</feature>
<feature type="active site" evidence="11">
    <location>
        <position position="357"/>
    </location>
</feature>
<dbReference type="Gene3D" id="2.40.70.10">
    <property type="entry name" value="Acid Proteases"/>
    <property type="match status" value="2"/>
</dbReference>
<dbReference type="FunFam" id="2.40.70.10:FF:000060">
    <property type="entry name" value="Aspartic-type endopeptidase ctsD"/>
    <property type="match status" value="1"/>
</dbReference>
<keyword evidence="5 14" id="KW-0732">Signal</keyword>
<dbReference type="OMA" id="AASNTWV"/>
<evidence type="ECO:0000256" key="3">
    <source>
        <dbReference type="ARBA" id="ARBA00022475"/>
    </source>
</evidence>
<dbReference type="GO" id="GO:0004190">
    <property type="term" value="F:aspartic-type endopeptidase activity"/>
    <property type="evidence" value="ECO:0007669"/>
    <property type="project" value="UniProtKB-KW"/>
</dbReference>
<evidence type="ECO:0000256" key="12">
    <source>
        <dbReference type="PIRSR" id="PIRSR601461-2"/>
    </source>
</evidence>
<dbReference type="VEuPathDB" id="FungiDB:SMAC_06250"/>
<evidence type="ECO:0000256" key="1">
    <source>
        <dbReference type="ARBA" id="ARBA00004236"/>
    </source>
</evidence>
<proteinExistence type="inferred from homology"/>
<organism evidence="16 17">
    <name type="scientific">Sordaria macrospora (strain ATCC MYA-333 / DSM 997 / K(L3346) / K-hell)</name>
    <dbReference type="NCBI Taxonomy" id="771870"/>
    <lineage>
        <taxon>Eukaryota</taxon>
        <taxon>Fungi</taxon>
        <taxon>Dikarya</taxon>
        <taxon>Ascomycota</taxon>
        <taxon>Pezizomycotina</taxon>
        <taxon>Sordariomycetes</taxon>
        <taxon>Sordariomycetidae</taxon>
        <taxon>Sordariales</taxon>
        <taxon>Sordariaceae</taxon>
        <taxon>Sordaria</taxon>
    </lineage>
</organism>
<evidence type="ECO:0000313" key="17">
    <source>
        <dbReference type="Proteomes" id="UP000001881"/>
    </source>
</evidence>
<protein>
    <submittedName>
        <fullName evidence="16">WGS project CABT00000000 data, contig 2.3</fullName>
    </submittedName>
</protein>
<evidence type="ECO:0000256" key="6">
    <source>
        <dbReference type="ARBA" id="ARBA00022750"/>
    </source>
</evidence>
<evidence type="ECO:0000256" key="7">
    <source>
        <dbReference type="ARBA" id="ARBA00022801"/>
    </source>
</evidence>
<feature type="domain" description="Peptidase A1" evidence="15">
    <location>
        <begin position="158"/>
        <end position="459"/>
    </location>
</feature>
<dbReference type="EMBL" id="CABT02000003">
    <property type="protein sequence ID" value="CCC07232.1"/>
    <property type="molecule type" value="Genomic_DNA"/>
</dbReference>
<evidence type="ECO:0000256" key="11">
    <source>
        <dbReference type="PIRSR" id="PIRSR601461-1"/>
    </source>
</evidence>
<dbReference type="PANTHER" id="PTHR47966:SF75">
    <property type="entry name" value="ENDOPEPTIDASE (CTSD), PUTATIVE (AFU_ORTHOLOGUE AFUA_4G07040)-RELATED"/>
    <property type="match status" value="1"/>
</dbReference>
<keyword evidence="7" id="KW-0378">Hydrolase</keyword>
<feature type="disulfide bond" evidence="12">
    <location>
        <begin position="189"/>
        <end position="194"/>
    </location>
</feature>
<dbReference type="InParanoid" id="F7VP05"/>
<keyword evidence="4" id="KW-0645">Protease</keyword>
<dbReference type="InterPro" id="IPR033121">
    <property type="entry name" value="PEPTIDASE_A1"/>
</dbReference>
<dbReference type="CDD" id="cd05471">
    <property type="entry name" value="pepsin_like"/>
    <property type="match status" value="1"/>
</dbReference>
<dbReference type="MEROPS" id="A01.077"/>
<evidence type="ECO:0000259" key="15">
    <source>
        <dbReference type="PROSITE" id="PS51767"/>
    </source>
</evidence>
<dbReference type="AlphaFoldDB" id="F7VP05"/>
<dbReference type="InterPro" id="IPR001461">
    <property type="entry name" value="Aspartic_peptidase_A1"/>
</dbReference>
<dbReference type="SUPFAM" id="SSF50630">
    <property type="entry name" value="Acid proteases"/>
    <property type="match status" value="1"/>
</dbReference>
<feature type="disulfide bond" evidence="12">
    <location>
        <begin position="392"/>
        <end position="421"/>
    </location>
</feature>
<accession>F7VP05</accession>
<evidence type="ECO:0000256" key="5">
    <source>
        <dbReference type="ARBA" id="ARBA00022729"/>
    </source>
</evidence>
<sequence length="533" mass="56199">MVGVSKLLELTLLATSARAFFIWPPLPCDPGEPCYVSGSTDVGGKALAAAGGQFHSPSPPGGQPETNGFISLSVVQRNADVRSISLSSPNESLEAGAARAARDAKRIAYRFATLDNPRVPKKRSKLAARTNTYSVVEPKSTTRKDSAGIYHDPSDYAYFAKVQFGSSKKPLYMLLDTGSSTAWIMGSTCKSDACIYHDLFGVADSKTLKLQSKEFRLAYGTGAVAGTLARDSVSLAGISIDMSFGLANETSSDFTHFAFDGILGLDMAVGSTDGFITELVNQKVLQSNIFAVTLGRASDPNNEGQITFGAVDSSKYKGDITYTDLAKDNRGAWVIPIDGFGFGGKKVTLNGRTAYIDTGTSFAFGPQSDVTALHKLIPGSTTVDEVTWYVPCSDSPIEITFSGVTYKISAKDWQAGSGTSCRSNIYGREVVTNGWLLGDVFLKNVYSVFDVDKKRIGFATKVEPAAATTTTTSGTQTSQTAAGTTSSDGTPTSADATGQSATPSGKDSAGYQLKSNMYALVLGITVMAAAMMA</sequence>
<feature type="active site" evidence="11">
    <location>
        <position position="176"/>
    </location>
</feature>
<comment type="subcellular location">
    <subcellularLocation>
        <location evidence="1">Cell membrane</location>
    </subcellularLocation>
</comment>
<evidence type="ECO:0000256" key="9">
    <source>
        <dbReference type="ARBA" id="ARBA00023180"/>
    </source>
</evidence>
<feature type="signal peptide" evidence="14">
    <location>
        <begin position="1"/>
        <end position="19"/>
    </location>
</feature>
<dbReference type="FunFam" id="2.40.70.10:FF:000085">
    <property type="entry name" value="Aspartic-type endopeptidase (CtsD), putative"/>
    <property type="match status" value="1"/>
</dbReference>
<keyword evidence="12" id="KW-1015">Disulfide bond</keyword>
<keyword evidence="9" id="KW-0325">Glycoprotein</keyword>
<name>F7VP05_SORMK</name>
<keyword evidence="3" id="KW-1003">Cell membrane</keyword>
<dbReference type="eggNOG" id="KOG1339">
    <property type="taxonomic scope" value="Eukaryota"/>
</dbReference>
<dbReference type="InterPro" id="IPR021109">
    <property type="entry name" value="Peptidase_aspartic_dom_sf"/>
</dbReference>
<evidence type="ECO:0000256" key="8">
    <source>
        <dbReference type="ARBA" id="ARBA00023136"/>
    </source>
</evidence>
<comment type="caution">
    <text evidence="16">The sequence shown here is derived from an EMBL/GenBank/DDBJ whole genome shotgun (WGS) entry which is preliminary data.</text>
</comment>
<evidence type="ECO:0000313" key="16">
    <source>
        <dbReference type="EMBL" id="CCC07232.1"/>
    </source>
</evidence>
<dbReference type="PANTHER" id="PTHR47966">
    <property type="entry name" value="BETA-SITE APP-CLEAVING ENZYME, ISOFORM A-RELATED"/>
    <property type="match status" value="1"/>
</dbReference>
<feature type="compositionally biased region" description="Low complexity" evidence="13">
    <location>
        <begin position="467"/>
        <end position="497"/>
    </location>
</feature>
<dbReference type="STRING" id="771870.F7VP05"/>
<feature type="chain" id="PRO_5003370510" evidence="14">
    <location>
        <begin position="20"/>
        <end position="533"/>
    </location>
</feature>
<dbReference type="Proteomes" id="UP000001881">
    <property type="component" value="Unassembled WGS sequence"/>
</dbReference>
<evidence type="ECO:0000256" key="2">
    <source>
        <dbReference type="ARBA" id="ARBA00007447"/>
    </source>
</evidence>
<keyword evidence="8" id="KW-0472">Membrane</keyword>
<dbReference type="GO" id="GO:0006508">
    <property type="term" value="P:proteolysis"/>
    <property type="evidence" value="ECO:0007669"/>
    <property type="project" value="UniProtKB-KW"/>
</dbReference>
<gene>
    <name evidence="16" type="ORF">SMAC_06250</name>
</gene>
<evidence type="ECO:0000256" key="4">
    <source>
        <dbReference type="ARBA" id="ARBA00022670"/>
    </source>
</evidence>
<dbReference type="Pfam" id="PF00026">
    <property type="entry name" value="Asp"/>
    <property type="match status" value="1"/>
</dbReference>
<dbReference type="PROSITE" id="PS51767">
    <property type="entry name" value="PEPTIDASE_A1"/>
    <property type="match status" value="1"/>
</dbReference>
<dbReference type="PRINTS" id="PR00792">
    <property type="entry name" value="PEPSIN"/>
</dbReference>
<dbReference type="HOGENOM" id="CLU_013253_10_1_1"/>
<keyword evidence="17" id="KW-1185">Reference proteome</keyword>
<keyword evidence="10" id="KW-0449">Lipoprotein</keyword>
<evidence type="ECO:0000256" key="13">
    <source>
        <dbReference type="SAM" id="MobiDB-lite"/>
    </source>
</evidence>
<keyword evidence="6" id="KW-0064">Aspartyl protease</keyword>
<evidence type="ECO:0000256" key="14">
    <source>
        <dbReference type="SAM" id="SignalP"/>
    </source>
</evidence>
<evidence type="ECO:0000256" key="10">
    <source>
        <dbReference type="ARBA" id="ARBA00023288"/>
    </source>
</evidence>
<dbReference type="GO" id="GO:0005886">
    <property type="term" value="C:plasma membrane"/>
    <property type="evidence" value="ECO:0007669"/>
    <property type="project" value="UniProtKB-SubCell"/>
</dbReference>
<comment type="similarity">
    <text evidence="2">Belongs to the peptidase A1 family.</text>
</comment>
<dbReference type="InterPro" id="IPR034164">
    <property type="entry name" value="Pepsin-like_dom"/>
</dbReference>
<dbReference type="OrthoDB" id="660550at2759"/>
<reference evidence="16 17" key="1">
    <citation type="journal article" date="2010" name="PLoS Genet.">
        <title>De novo assembly of a 40 Mb eukaryotic genome from short sequence reads: Sordaria macrospora, a model organism for fungal morphogenesis.</title>
        <authorList>
            <person name="Nowrousian M."/>
            <person name="Stajich J."/>
            <person name="Chu M."/>
            <person name="Engh I."/>
            <person name="Espagne E."/>
            <person name="Halliday K."/>
            <person name="Kamerewerd J."/>
            <person name="Kempken F."/>
            <person name="Knab B."/>
            <person name="Kuo H.C."/>
            <person name="Osiewacz H.D."/>
            <person name="Poeggeler S."/>
            <person name="Read N."/>
            <person name="Seiler S."/>
            <person name="Smith K."/>
            <person name="Zickler D."/>
            <person name="Kueck U."/>
            <person name="Freitag M."/>
        </authorList>
    </citation>
    <scope>NUCLEOTIDE SEQUENCE [LARGE SCALE GENOMIC DNA]</scope>
    <source>
        <strain evidence="17">ATCC MYA-333 / DSM 997 / K(L3346) / K-hell</strain>
        <tissue evidence="16">Mycelium</tissue>
    </source>
</reference>